<accession>A0A1J4MYV8</accession>
<keyword evidence="2" id="KW-0812">Transmembrane</keyword>
<evidence type="ECO:0000313" key="4">
    <source>
        <dbReference type="Proteomes" id="UP000033772"/>
    </source>
</evidence>
<feature type="compositionally biased region" description="Low complexity" evidence="1">
    <location>
        <begin position="53"/>
        <end position="86"/>
    </location>
</feature>
<feature type="region of interest" description="Disordered" evidence="1">
    <location>
        <begin position="40"/>
        <end position="103"/>
    </location>
</feature>
<organism evidence="3 4">
    <name type="scientific">Nocardioides luteus</name>
    <dbReference type="NCBI Taxonomy" id="1844"/>
    <lineage>
        <taxon>Bacteria</taxon>
        <taxon>Bacillati</taxon>
        <taxon>Actinomycetota</taxon>
        <taxon>Actinomycetes</taxon>
        <taxon>Propionibacteriales</taxon>
        <taxon>Nocardioidaceae</taxon>
        <taxon>Nocardioides</taxon>
    </lineage>
</organism>
<dbReference type="EMBL" id="JZDQ02000052">
    <property type="protein sequence ID" value="OIJ23871.1"/>
    <property type="molecule type" value="Genomic_DNA"/>
</dbReference>
<evidence type="ECO:0000256" key="2">
    <source>
        <dbReference type="SAM" id="Phobius"/>
    </source>
</evidence>
<proteinExistence type="predicted"/>
<keyword evidence="2" id="KW-0472">Membrane</keyword>
<gene>
    <name evidence="3" type="ORF">UG56_025750</name>
</gene>
<evidence type="ECO:0008006" key="5">
    <source>
        <dbReference type="Google" id="ProtNLM"/>
    </source>
</evidence>
<reference evidence="3" key="1">
    <citation type="submission" date="2016-10" db="EMBL/GenBank/DDBJ databases">
        <title>Draft Genome Sequence of Nocardioides luteus Strain BAFB, an Alkane-Degrading Bacterium Isolated from JP-7 Polluted Soil.</title>
        <authorList>
            <person name="Brown L."/>
            <person name="Ruiz O.N."/>
            <person name="Gunasekera T."/>
        </authorList>
    </citation>
    <scope>NUCLEOTIDE SEQUENCE [LARGE SCALE GENOMIC DNA]</scope>
    <source>
        <strain evidence="3">BAFB</strain>
    </source>
</reference>
<feature type="compositionally biased region" description="Acidic residues" evidence="1">
    <location>
        <begin position="87"/>
        <end position="96"/>
    </location>
</feature>
<evidence type="ECO:0000256" key="1">
    <source>
        <dbReference type="SAM" id="MobiDB-lite"/>
    </source>
</evidence>
<evidence type="ECO:0000313" key="3">
    <source>
        <dbReference type="EMBL" id="OIJ23871.1"/>
    </source>
</evidence>
<protein>
    <recommendedName>
        <fullName evidence="5">Small secreted hydrophilic protein</fullName>
    </recommendedName>
</protein>
<name>A0A1J4MYV8_9ACTN</name>
<dbReference type="Proteomes" id="UP000033772">
    <property type="component" value="Unassembled WGS sequence"/>
</dbReference>
<sequence length="103" mass="10923">MDPHIGQVVRHYRRVMSRTLKIVLPLVVLVAVGVYLAGSFAGASENDPPPREPVVLPSQSVSPSSPTTGSSPSTDPSGVPVVTPGPVDDDDDDDDHDDRHDDD</sequence>
<keyword evidence="4" id="KW-1185">Reference proteome</keyword>
<dbReference type="STRING" id="1844.UG56_025750"/>
<comment type="caution">
    <text evidence="3">The sequence shown here is derived from an EMBL/GenBank/DDBJ whole genome shotgun (WGS) entry which is preliminary data.</text>
</comment>
<keyword evidence="2" id="KW-1133">Transmembrane helix</keyword>
<dbReference type="AlphaFoldDB" id="A0A1J4MYV8"/>
<feature type="transmembrane region" description="Helical" evidence="2">
    <location>
        <begin position="22"/>
        <end position="43"/>
    </location>
</feature>